<protein>
    <submittedName>
        <fullName evidence="1">Uncharacterized protein</fullName>
    </submittedName>
</protein>
<dbReference type="Proteomes" id="UP000054596">
    <property type="component" value="Unassembled WGS sequence"/>
</dbReference>
<gene>
    <name evidence="1" type="ORF">AWB82_06554</name>
</gene>
<comment type="caution">
    <text evidence="1">The sequence shown here is derived from an EMBL/GenBank/DDBJ whole genome shotgun (WGS) entry which is preliminary data.</text>
</comment>
<keyword evidence="2" id="KW-1185">Reference proteome</keyword>
<dbReference type="STRING" id="1777143.AWB82_06554"/>
<evidence type="ECO:0000313" key="1">
    <source>
        <dbReference type="EMBL" id="SAK92000.1"/>
    </source>
</evidence>
<evidence type="ECO:0000313" key="2">
    <source>
        <dbReference type="Proteomes" id="UP000054596"/>
    </source>
</evidence>
<accession>A0A158DC72</accession>
<organism evidence="1 2">
    <name type="scientific">Caballeronia glebae</name>
    <dbReference type="NCBI Taxonomy" id="1777143"/>
    <lineage>
        <taxon>Bacteria</taxon>
        <taxon>Pseudomonadati</taxon>
        <taxon>Pseudomonadota</taxon>
        <taxon>Betaproteobacteria</taxon>
        <taxon>Burkholderiales</taxon>
        <taxon>Burkholderiaceae</taxon>
        <taxon>Caballeronia</taxon>
    </lineage>
</organism>
<sequence>MRTLLYGGNAHLYHVAVSELLDMLAASAGSRTRVIPAIGPITARCSIRRASSRRRTTAPDDSALAGFTTPEGVASGLRRLADVAGMPFTLNIKSES</sequence>
<name>A0A158DC72_9BURK</name>
<dbReference type="EMBL" id="FCOJ02000078">
    <property type="protein sequence ID" value="SAK92000.1"/>
    <property type="molecule type" value="Genomic_DNA"/>
</dbReference>
<reference evidence="1" key="1">
    <citation type="submission" date="2016-01" db="EMBL/GenBank/DDBJ databases">
        <authorList>
            <person name="Peeters C."/>
        </authorList>
    </citation>
    <scope>NUCLEOTIDE SEQUENCE [LARGE SCALE GENOMIC DNA]</scope>
    <source>
        <strain evidence="1">LMG 29325</strain>
    </source>
</reference>
<dbReference type="AlphaFoldDB" id="A0A158DC72"/>
<proteinExistence type="predicted"/>